<dbReference type="EMBL" id="OX597826">
    <property type="protein sequence ID" value="CAI9731889.1"/>
    <property type="molecule type" value="Genomic_DNA"/>
</dbReference>
<dbReference type="AlphaFoldDB" id="A0AA36BD40"/>
<keyword evidence="2" id="KW-1185">Reference proteome</keyword>
<dbReference type="Proteomes" id="UP001162480">
    <property type="component" value="Chromosome 13"/>
</dbReference>
<organism evidence="1 2">
    <name type="scientific">Octopus vulgaris</name>
    <name type="common">Common octopus</name>
    <dbReference type="NCBI Taxonomy" id="6645"/>
    <lineage>
        <taxon>Eukaryota</taxon>
        <taxon>Metazoa</taxon>
        <taxon>Spiralia</taxon>
        <taxon>Lophotrochozoa</taxon>
        <taxon>Mollusca</taxon>
        <taxon>Cephalopoda</taxon>
        <taxon>Coleoidea</taxon>
        <taxon>Octopodiformes</taxon>
        <taxon>Octopoda</taxon>
        <taxon>Incirrata</taxon>
        <taxon>Octopodidae</taxon>
        <taxon>Octopus</taxon>
    </lineage>
</organism>
<evidence type="ECO:0000313" key="1">
    <source>
        <dbReference type="EMBL" id="CAI9731889.1"/>
    </source>
</evidence>
<gene>
    <name evidence="1" type="ORF">OCTVUL_1B015610</name>
</gene>
<sequence length="87" mass="9295">MQKTQALTLVVSNDVVDDAGIDVAADGDGGFMNGGGDGGVLVVVMVLWRCADLSGNIEISVLWNPFSSVFRNVLTYNKLYLAIHNVH</sequence>
<accession>A0AA36BD40</accession>
<reference evidence="1" key="1">
    <citation type="submission" date="2023-08" db="EMBL/GenBank/DDBJ databases">
        <authorList>
            <person name="Alioto T."/>
            <person name="Alioto T."/>
            <person name="Gomez Garrido J."/>
        </authorList>
    </citation>
    <scope>NUCLEOTIDE SEQUENCE</scope>
</reference>
<protein>
    <submittedName>
        <fullName evidence="1">Uncharacterized protein</fullName>
    </submittedName>
</protein>
<evidence type="ECO:0000313" key="2">
    <source>
        <dbReference type="Proteomes" id="UP001162480"/>
    </source>
</evidence>
<name>A0AA36BD40_OCTVU</name>
<proteinExistence type="predicted"/>